<dbReference type="EC" id="2.7.7.6" evidence="2"/>
<dbReference type="Pfam" id="PF04563">
    <property type="entry name" value="RNA_pol_Rpb2_1"/>
    <property type="match status" value="1"/>
</dbReference>
<dbReference type="Pfam" id="PF04560">
    <property type="entry name" value="RNA_pol_Rpb2_7"/>
    <property type="match status" value="1"/>
</dbReference>
<dbReference type="InterPro" id="IPR007644">
    <property type="entry name" value="RNA_pol_bsu_protrusion"/>
</dbReference>
<dbReference type="Pfam" id="PF04561">
    <property type="entry name" value="RNA_pol_Rpb2_2"/>
    <property type="match status" value="1"/>
</dbReference>
<dbReference type="InterPro" id="IPR007642">
    <property type="entry name" value="RNA_pol_Rpb2_2"/>
</dbReference>
<keyword evidence="4" id="KW-0808">Transferase</keyword>
<dbReference type="PROSITE" id="PS01166">
    <property type="entry name" value="RNA_POL_BETA"/>
    <property type="match status" value="1"/>
</dbReference>
<evidence type="ECO:0000259" key="13">
    <source>
        <dbReference type="Pfam" id="PF04565"/>
    </source>
</evidence>
<feature type="domain" description="RNA polymerase beta subunit protrusion" evidence="12">
    <location>
        <begin position="19"/>
        <end position="445"/>
    </location>
</feature>
<evidence type="ECO:0000259" key="11">
    <source>
        <dbReference type="Pfam" id="PF04561"/>
    </source>
</evidence>
<evidence type="ECO:0000259" key="14">
    <source>
        <dbReference type="Pfam" id="PF04566"/>
    </source>
</evidence>
<dbReference type="AlphaFoldDB" id="A0A6C0CFY9"/>
<dbReference type="InterPro" id="IPR007646">
    <property type="entry name" value="RNA_pol_Rpb2_4"/>
</dbReference>
<dbReference type="Gene3D" id="3.90.1800.10">
    <property type="entry name" value="RNA polymerase alpha subunit dimerisation domain"/>
    <property type="match status" value="1"/>
</dbReference>
<dbReference type="Gene3D" id="3.90.1100.10">
    <property type="match status" value="2"/>
</dbReference>
<evidence type="ECO:0000256" key="8">
    <source>
        <dbReference type="ARBA" id="ARBA00023163"/>
    </source>
</evidence>
<feature type="domain" description="RNA polymerase Rpb2" evidence="14">
    <location>
        <begin position="597"/>
        <end position="656"/>
    </location>
</feature>
<evidence type="ECO:0000313" key="15">
    <source>
        <dbReference type="EMBL" id="QHT03686.1"/>
    </source>
</evidence>
<evidence type="ECO:0000256" key="5">
    <source>
        <dbReference type="ARBA" id="ARBA00022695"/>
    </source>
</evidence>
<dbReference type="Pfam" id="PF04565">
    <property type="entry name" value="RNA_pol_Rpb2_3"/>
    <property type="match status" value="1"/>
</dbReference>
<keyword evidence="7" id="KW-0862">Zinc</keyword>
<dbReference type="InterPro" id="IPR014724">
    <property type="entry name" value="RNA_pol_RPB2_OB-fold"/>
</dbReference>
<evidence type="ECO:0000259" key="9">
    <source>
        <dbReference type="Pfam" id="PF00562"/>
    </source>
</evidence>
<dbReference type="InterPro" id="IPR015712">
    <property type="entry name" value="DNA-dir_RNA_pol_su2"/>
</dbReference>
<evidence type="ECO:0000256" key="7">
    <source>
        <dbReference type="ARBA" id="ARBA00022833"/>
    </source>
</evidence>
<feature type="domain" description="RNA polymerase Rpb2" evidence="10">
    <location>
        <begin position="1098"/>
        <end position="1175"/>
    </location>
</feature>
<feature type="domain" description="RNA polymerase Rpb2" evidence="11">
    <location>
        <begin position="270"/>
        <end position="414"/>
    </location>
</feature>
<dbReference type="EMBL" id="MN739416">
    <property type="protein sequence ID" value="QHT03686.1"/>
    <property type="molecule type" value="Genomic_DNA"/>
</dbReference>
<evidence type="ECO:0000256" key="2">
    <source>
        <dbReference type="ARBA" id="ARBA00012418"/>
    </source>
</evidence>
<dbReference type="GO" id="GO:0046872">
    <property type="term" value="F:metal ion binding"/>
    <property type="evidence" value="ECO:0007669"/>
    <property type="project" value="UniProtKB-KW"/>
</dbReference>
<evidence type="ECO:0000256" key="3">
    <source>
        <dbReference type="ARBA" id="ARBA00022478"/>
    </source>
</evidence>
<sequence>MEVARHVIDTFFNDVPNPLVRHHLDSFADLVNIKIPAYIKEKNPLSLALEGRRIEVFIGGHDGSKLTYRPSTDEDGNAVLPHTCRLDNKTYSFELRGTVDIDYIFGEKDRETVSFDDVMLAKIPLMLKSSLCHLSPMNSDELYACGECKFELGGYFIISGSEKTLLTQEKLSDNMFYASRRKPKPQASIVPVGQVEPEKTTNKIDKATKGEDYEYVAGIRTINETGTRGPFYHFMIIPPKNLKPDDPDSLRKHPNLADFYNKRLAVIQIPGFADAVPLFSVFYALGVTNDKDIYDTILCGVPDQERTLYDELFSEMSMSHQIYLKQEIAKEEDKDQDPNLLVLVRQCRRHTQAAVYLNLYNDLFSHCELRPDESTGSLYRRKAYLLGYMTKMCMEVAIGISPKSDRDHYRYKRLYAAGDLCFELFRDVYTQASKEMLLSMDQRVTYEPVTYAAKKIKNLIPDAAKLTRRYWRSYLFLQEFEKSFKGKWGGKDGVSQELKRTSYLDTLTALRRVNLQMDKNTKSLEARRLHGSSWGFLCPTDNPDGHNIGMIKTLAMFTQITTATPSASIIPYVTKFKSFKPIELIHPSKWSPIWTKVFVNSDLVGVFTENTNEFHYEMMVERRDRKINKFISLYWDVLRNQYFISTDAGRVSRPLFREGIKPELVKRIKKWNEMDSKILEFVDPQETEALRVSFAPFSDIQLSEIHGITIFSPSASVVPHSDFNQAPRNMLGCSQVRQACSWYSTAFNKRFDTLASILNNGQQPLSQTWTARHVFGRDGCLTYGENSMVAIAFYSGYNQEDSIILNGSAMKRGMFHTTYYHTYDIQEKALEKGFKENSIIIMKSTEIAAVATDPKYRETVSRQAGLNYDHLDGDGIIIQGREVDDKTVLVGMLTPITHAGQIVGYKDSSVKPKRSQTGIVDAVYRYITSDGLRGVKIRIAESRVPILGDKFASRHGQKGTCGFILDEEDMPYTSTGQRPDLIVNPHAFPSRMTIGQFIETIATKVGVTVGSLVDSTAFSGQHKVEDMRDVLKKLGYHPYGHEILYNGQTGEMMDSEIFMGPTYYTRSKLMVEDKINYRDTGKVKLLTHQPVEGRANDGGLRIGEMERDCLLSHGTSKFLNESMMERSDKTEILFQPETGYLDSTADLQGKVIEAPYTLGLLVRELESMHISVKLTSSS</sequence>
<dbReference type="GO" id="GO:0003899">
    <property type="term" value="F:DNA-directed RNA polymerase activity"/>
    <property type="evidence" value="ECO:0007669"/>
    <property type="project" value="UniProtKB-EC"/>
</dbReference>
<evidence type="ECO:0000259" key="12">
    <source>
        <dbReference type="Pfam" id="PF04563"/>
    </source>
</evidence>
<dbReference type="InterPro" id="IPR037033">
    <property type="entry name" value="DNA-dir_RNAP_su2_hyb_sf"/>
</dbReference>
<dbReference type="Gene3D" id="3.90.1110.10">
    <property type="entry name" value="RNA polymerase Rpb2, domain 2"/>
    <property type="match status" value="1"/>
</dbReference>
<dbReference type="PANTHER" id="PTHR20856">
    <property type="entry name" value="DNA-DIRECTED RNA POLYMERASE I SUBUNIT 2"/>
    <property type="match status" value="1"/>
</dbReference>
<evidence type="ECO:0000256" key="1">
    <source>
        <dbReference type="ARBA" id="ARBA00006835"/>
    </source>
</evidence>
<proteinExistence type="inferred from homology"/>
<name>A0A6C0CFY9_9ZZZZ</name>
<keyword evidence="3" id="KW-0240">DNA-directed RNA polymerase</keyword>
<dbReference type="InterPro" id="IPR007121">
    <property type="entry name" value="RNA_pol_bsu_CS"/>
</dbReference>
<dbReference type="Gene3D" id="2.40.50.150">
    <property type="match status" value="1"/>
</dbReference>
<evidence type="ECO:0000256" key="6">
    <source>
        <dbReference type="ARBA" id="ARBA00022723"/>
    </source>
</evidence>
<comment type="similarity">
    <text evidence="1">Belongs to the RNA polymerase beta chain family.</text>
</comment>
<dbReference type="GO" id="GO:0032549">
    <property type="term" value="F:ribonucleoside binding"/>
    <property type="evidence" value="ECO:0007669"/>
    <property type="project" value="InterPro"/>
</dbReference>
<dbReference type="GO" id="GO:0000428">
    <property type="term" value="C:DNA-directed RNA polymerase complex"/>
    <property type="evidence" value="ECO:0007669"/>
    <property type="project" value="UniProtKB-KW"/>
</dbReference>
<reference evidence="15" key="1">
    <citation type="journal article" date="2020" name="Nature">
        <title>Giant virus diversity and host interactions through global metagenomics.</title>
        <authorList>
            <person name="Schulz F."/>
            <person name="Roux S."/>
            <person name="Paez-Espino D."/>
            <person name="Jungbluth S."/>
            <person name="Walsh D.A."/>
            <person name="Denef V.J."/>
            <person name="McMahon K.D."/>
            <person name="Konstantinidis K.T."/>
            <person name="Eloe-Fadrosh E.A."/>
            <person name="Kyrpides N.C."/>
            <person name="Woyke T."/>
        </authorList>
    </citation>
    <scope>NUCLEOTIDE SEQUENCE</scope>
    <source>
        <strain evidence="15">GVMAG-M-3300021120-1</strain>
    </source>
</reference>
<keyword evidence="8" id="KW-0804">Transcription</keyword>
<dbReference type="CDD" id="cd00653">
    <property type="entry name" value="RNA_pol_B_RPB2"/>
    <property type="match status" value="1"/>
</dbReference>
<feature type="domain" description="RNA polymerase Rpb2" evidence="13">
    <location>
        <begin position="498"/>
        <end position="560"/>
    </location>
</feature>
<keyword evidence="6" id="KW-0479">Metal-binding</keyword>
<dbReference type="GO" id="GO:0003677">
    <property type="term" value="F:DNA binding"/>
    <property type="evidence" value="ECO:0007669"/>
    <property type="project" value="InterPro"/>
</dbReference>
<evidence type="ECO:0000259" key="10">
    <source>
        <dbReference type="Pfam" id="PF04560"/>
    </source>
</evidence>
<evidence type="ECO:0000256" key="4">
    <source>
        <dbReference type="ARBA" id="ARBA00022679"/>
    </source>
</evidence>
<dbReference type="SUPFAM" id="SSF64484">
    <property type="entry name" value="beta and beta-prime subunits of DNA dependent RNA-polymerase"/>
    <property type="match status" value="1"/>
</dbReference>
<protein>
    <recommendedName>
        <fullName evidence="2">DNA-directed RNA polymerase</fullName>
        <ecNumber evidence="2">2.7.7.6</ecNumber>
    </recommendedName>
</protein>
<dbReference type="InterPro" id="IPR007645">
    <property type="entry name" value="RNA_pol_Rpb2_3"/>
</dbReference>
<organism evidence="15">
    <name type="scientific">viral metagenome</name>
    <dbReference type="NCBI Taxonomy" id="1070528"/>
    <lineage>
        <taxon>unclassified sequences</taxon>
        <taxon>metagenomes</taxon>
        <taxon>organismal metagenomes</taxon>
    </lineage>
</organism>
<feature type="domain" description="DNA-directed RNA polymerase subunit 2 hybrid-binding" evidence="9">
    <location>
        <begin position="715"/>
        <end position="1095"/>
    </location>
</feature>
<dbReference type="InterPro" id="IPR007641">
    <property type="entry name" value="RNA_pol_Rpb2_7"/>
</dbReference>
<dbReference type="GO" id="GO:0006351">
    <property type="term" value="P:DNA-templated transcription"/>
    <property type="evidence" value="ECO:0007669"/>
    <property type="project" value="InterPro"/>
</dbReference>
<dbReference type="Pfam" id="PF04566">
    <property type="entry name" value="RNA_pol_Rpb2_4"/>
    <property type="match status" value="1"/>
</dbReference>
<keyword evidence="5" id="KW-0548">Nucleotidyltransferase</keyword>
<dbReference type="Pfam" id="PF00562">
    <property type="entry name" value="RNA_pol_Rpb2_6"/>
    <property type="match status" value="1"/>
</dbReference>
<dbReference type="Gene3D" id="2.40.270.10">
    <property type="entry name" value="DNA-directed RNA polymerase, subunit 2, domain 6"/>
    <property type="match status" value="1"/>
</dbReference>
<dbReference type="InterPro" id="IPR037034">
    <property type="entry name" value="RNA_pol_Rpb2_2_sf"/>
</dbReference>
<dbReference type="InterPro" id="IPR007120">
    <property type="entry name" value="DNA-dir_RNAP_su2_dom"/>
</dbReference>
<accession>A0A6C0CFY9</accession>